<evidence type="ECO:0000313" key="1">
    <source>
        <dbReference type="EMBL" id="VAW87278.1"/>
    </source>
</evidence>
<dbReference type="AlphaFoldDB" id="A0A3B0Z1X6"/>
<reference evidence="1" key="1">
    <citation type="submission" date="2018-06" db="EMBL/GenBank/DDBJ databases">
        <authorList>
            <person name="Zhirakovskaya E."/>
        </authorList>
    </citation>
    <scope>NUCLEOTIDE SEQUENCE</scope>
</reference>
<gene>
    <name evidence="1" type="ORF">MNBD_GAMMA18-2035</name>
</gene>
<name>A0A3B0Z1X6_9ZZZZ</name>
<organism evidence="1">
    <name type="scientific">hydrothermal vent metagenome</name>
    <dbReference type="NCBI Taxonomy" id="652676"/>
    <lineage>
        <taxon>unclassified sequences</taxon>
        <taxon>metagenomes</taxon>
        <taxon>ecological metagenomes</taxon>
    </lineage>
</organism>
<dbReference type="EMBL" id="UOFP01000178">
    <property type="protein sequence ID" value="VAW87278.1"/>
    <property type="molecule type" value="Genomic_DNA"/>
</dbReference>
<proteinExistence type="predicted"/>
<accession>A0A3B0Z1X6</accession>
<sequence length="246" mass="27580">MNFYPLVTQLSGKTGPSFGSIAGCEASLLPENKGLLLKFSAPVWNASYAEHLQRRIERNPRDLRSHTQRVFMQFARGDALATFGALADLFIVLGKLGYDLRYSMLQHVAEKLQAEHFQFLQQRLKMGLRADEQLPGGSYSRLSQGGIENYPLVSQVGNSSPQDGDDWLSLVQQCVSAGNIDQACRLMEQLVESDPGNQEACTELLALYRKHQLASDFQASYYRFSGRSLAVPESWQALDEHFKNRS</sequence>
<evidence type="ECO:0008006" key="2">
    <source>
        <dbReference type="Google" id="ProtNLM"/>
    </source>
</evidence>
<protein>
    <recommendedName>
        <fullName evidence="2">Tetratricopeptide repeat protein</fullName>
    </recommendedName>
</protein>